<protein>
    <submittedName>
        <fullName evidence="3">Methionine/alanine import family NSS transporter small subunit</fullName>
    </submittedName>
</protein>
<evidence type="ECO:0000256" key="2">
    <source>
        <dbReference type="SAM" id="Phobius"/>
    </source>
</evidence>
<sequence>MTPLAITSMIIAMLVIWGGLVVAVTFLARNPLPPEDDDTAPGYDRTSPTR</sequence>
<keyword evidence="2" id="KW-1133">Transmembrane helix</keyword>
<feature type="transmembrane region" description="Helical" evidence="2">
    <location>
        <begin position="6"/>
        <end position="28"/>
    </location>
</feature>
<keyword evidence="4" id="KW-1185">Reference proteome</keyword>
<keyword evidence="2" id="KW-0472">Membrane</keyword>
<evidence type="ECO:0000313" key="3">
    <source>
        <dbReference type="EMBL" id="QDB78104.1"/>
    </source>
</evidence>
<dbReference type="EMBL" id="CP040899">
    <property type="protein sequence ID" value="QDB78104.1"/>
    <property type="molecule type" value="Genomic_DNA"/>
</dbReference>
<dbReference type="NCBIfam" id="NF033493">
    <property type="entry name" value="MetS_like_NSS"/>
    <property type="match status" value="1"/>
</dbReference>
<evidence type="ECO:0000313" key="4">
    <source>
        <dbReference type="Proteomes" id="UP000313948"/>
    </source>
</evidence>
<organism evidence="3 4">
    <name type="scientific">Georgenia wutianyii</name>
    <dbReference type="NCBI Taxonomy" id="2585135"/>
    <lineage>
        <taxon>Bacteria</taxon>
        <taxon>Bacillati</taxon>
        <taxon>Actinomycetota</taxon>
        <taxon>Actinomycetes</taxon>
        <taxon>Micrococcales</taxon>
        <taxon>Bogoriellaceae</taxon>
        <taxon>Georgenia</taxon>
    </lineage>
</organism>
<reference evidence="3 4" key="1">
    <citation type="submission" date="2019-05" db="EMBL/GenBank/DDBJ databases">
        <title>Georgenia *** sp. nov., and Georgenia *** sp. nov., isolated from the intestinal contents of plateau pika (Ochotona curzoniae) in the Qinghai-Tibet plateau of China.</title>
        <authorList>
            <person name="Tian Z."/>
        </authorList>
    </citation>
    <scope>NUCLEOTIDE SEQUENCE [LARGE SCALE GENOMIC DNA]</scope>
    <source>
        <strain evidence="3 4">Z294</strain>
    </source>
</reference>
<keyword evidence="2" id="KW-0812">Transmembrane</keyword>
<gene>
    <name evidence="3" type="ORF">FE251_00995</name>
</gene>
<accession>A0ABX5VM52</accession>
<dbReference type="InterPro" id="IPR031596">
    <property type="entry name" value="MaAIMP_sms"/>
</dbReference>
<feature type="region of interest" description="Disordered" evidence="1">
    <location>
        <begin position="30"/>
        <end position="50"/>
    </location>
</feature>
<dbReference type="RefSeq" id="WP_139072753.1">
    <property type="nucleotide sequence ID" value="NZ_CP040899.1"/>
</dbReference>
<dbReference type="Proteomes" id="UP000313948">
    <property type="component" value="Chromosome"/>
</dbReference>
<evidence type="ECO:0000256" key="1">
    <source>
        <dbReference type="SAM" id="MobiDB-lite"/>
    </source>
</evidence>
<dbReference type="Pfam" id="PF16951">
    <property type="entry name" value="MaAIMP_sms"/>
    <property type="match status" value="1"/>
</dbReference>
<proteinExistence type="predicted"/>
<name>A0ABX5VM52_9MICO</name>